<organism evidence="1 2">
    <name type="scientific">Thermothelomyces thermophilus (strain ATCC 42464 / BCRC 31852 / DSM 1799)</name>
    <name type="common">Sporotrichum thermophile</name>
    <dbReference type="NCBI Taxonomy" id="573729"/>
    <lineage>
        <taxon>Eukaryota</taxon>
        <taxon>Fungi</taxon>
        <taxon>Dikarya</taxon>
        <taxon>Ascomycota</taxon>
        <taxon>Pezizomycotina</taxon>
        <taxon>Sordariomycetes</taxon>
        <taxon>Sordariomycetidae</taxon>
        <taxon>Sordariales</taxon>
        <taxon>Chaetomiaceae</taxon>
        <taxon>Thermothelomyces</taxon>
    </lineage>
</organism>
<keyword evidence="2" id="KW-1185">Reference proteome</keyword>
<dbReference type="RefSeq" id="XP_003665324.1">
    <property type="nucleotide sequence ID" value="XM_003665276.1"/>
</dbReference>
<dbReference type="EMBL" id="CP003006">
    <property type="protein sequence ID" value="AEO60079.1"/>
    <property type="molecule type" value="Genomic_DNA"/>
</dbReference>
<dbReference type="InterPro" id="IPR053204">
    <property type="entry name" value="Oxopyrrolidines_Biosynth-assoc"/>
</dbReference>
<dbReference type="InterPro" id="IPR022085">
    <property type="entry name" value="OpdG"/>
</dbReference>
<dbReference type="PANTHER" id="PTHR38797">
    <property type="entry name" value="NUCLEAR PORE COMPLEX PROTEIN NUP85-RELATED"/>
    <property type="match status" value="1"/>
</dbReference>
<reference evidence="1 2" key="1">
    <citation type="journal article" date="2011" name="Nat. Biotechnol.">
        <title>Comparative genomic analysis of the thermophilic biomass-degrading fungi Myceliophthora thermophila and Thielavia terrestris.</title>
        <authorList>
            <person name="Berka R.M."/>
            <person name="Grigoriev I.V."/>
            <person name="Otillar R."/>
            <person name="Salamov A."/>
            <person name="Grimwood J."/>
            <person name="Reid I."/>
            <person name="Ishmael N."/>
            <person name="John T."/>
            <person name="Darmond C."/>
            <person name="Moisan M.-C."/>
            <person name="Henrissat B."/>
            <person name="Coutinho P.M."/>
            <person name="Lombard V."/>
            <person name="Natvig D.O."/>
            <person name="Lindquist E."/>
            <person name="Schmutz J."/>
            <person name="Lucas S."/>
            <person name="Harris P."/>
            <person name="Powlowski J."/>
            <person name="Bellemare A."/>
            <person name="Taylor D."/>
            <person name="Butler G."/>
            <person name="de Vries R.P."/>
            <person name="Allijn I.E."/>
            <person name="van den Brink J."/>
            <person name="Ushinsky S."/>
            <person name="Storms R."/>
            <person name="Powell A.J."/>
            <person name="Paulsen I.T."/>
            <person name="Elbourne L.D.H."/>
            <person name="Baker S.E."/>
            <person name="Magnuson J."/>
            <person name="LaBoissiere S."/>
            <person name="Clutterbuck A.J."/>
            <person name="Martinez D."/>
            <person name="Wogulis M."/>
            <person name="de Leon A.L."/>
            <person name="Rey M.W."/>
            <person name="Tsang A."/>
        </authorList>
    </citation>
    <scope>NUCLEOTIDE SEQUENCE [LARGE SCALE GENOMIC DNA]</scope>
    <source>
        <strain evidence="2">ATCC 42464 / BCRC 31852 / DSM 1799</strain>
    </source>
</reference>
<evidence type="ECO:0000313" key="1">
    <source>
        <dbReference type="EMBL" id="AEO60079.1"/>
    </source>
</evidence>
<dbReference type="GeneID" id="11511084"/>
<dbReference type="Proteomes" id="UP000007322">
    <property type="component" value="Chromosome 5"/>
</dbReference>
<dbReference type="Pfam" id="PF12311">
    <property type="entry name" value="DUF3632"/>
    <property type="match status" value="1"/>
</dbReference>
<dbReference type="AlphaFoldDB" id="G2QKH3"/>
<sequence>MSTPAQLLEPLTNPSATADTVSAAVQGLNNQARASASTIGDYLWDAFNAVFKAAGRTPPEHQGHLIDFLAQLRGTTVTDAEGKALKHEDGEVWRDLPTFGWVARDLWNFEPTEPSATAQDISKWENWTTFLAQLTARSAGGGSDPFDFSVFALWALRDALEEEGGSASKPAVRLASLWVRFVGERLRKLSAETRDLDGNMGSSAGKYGQRGWKGFNEDRWKAWADELKTAQATLGPDETIEGAVKLMEEL</sequence>
<dbReference type="STRING" id="573729.G2QKH3"/>
<protein>
    <submittedName>
        <fullName evidence="1">Uncharacterized protein</fullName>
    </submittedName>
</protein>
<dbReference type="KEGG" id="mtm:MYCTH_2315969"/>
<dbReference type="VEuPathDB" id="FungiDB:MYCTH_2315969"/>
<dbReference type="HOGENOM" id="CLU_035263_1_0_1"/>
<proteinExistence type="predicted"/>
<dbReference type="PANTHER" id="PTHR38797:SF6">
    <property type="match status" value="1"/>
</dbReference>
<gene>
    <name evidence="1" type="ORF">MYCTH_2315969</name>
</gene>
<evidence type="ECO:0000313" key="2">
    <source>
        <dbReference type="Proteomes" id="UP000007322"/>
    </source>
</evidence>
<name>G2QKH3_THET4</name>
<dbReference type="InParanoid" id="G2QKH3"/>
<accession>G2QKH3</accession>
<dbReference type="OMA" id="ADMYGFR"/>
<dbReference type="OrthoDB" id="3350591at2759"/>
<dbReference type="eggNOG" id="ENOG502S6XE">
    <property type="taxonomic scope" value="Eukaryota"/>
</dbReference>